<accession>A0A1F5GHD9</accession>
<dbReference type="STRING" id="1797716.A3D07_01350"/>
<dbReference type="Proteomes" id="UP000177124">
    <property type="component" value="Unassembled WGS sequence"/>
</dbReference>
<reference evidence="1 2" key="1">
    <citation type="journal article" date="2016" name="Nat. Commun.">
        <title>Thousands of microbial genomes shed light on interconnected biogeochemical processes in an aquifer system.</title>
        <authorList>
            <person name="Anantharaman K."/>
            <person name="Brown C.T."/>
            <person name="Hug L.A."/>
            <person name="Sharon I."/>
            <person name="Castelle C.J."/>
            <person name="Probst A.J."/>
            <person name="Thomas B.C."/>
            <person name="Singh A."/>
            <person name="Wilkins M.J."/>
            <person name="Karaoz U."/>
            <person name="Brodie E.L."/>
            <person name="Williams K.H."/>
            <person name="Hubbard S.S."/>
            <person name="Banfield J.F."/>
        </authorList>
    </citation>
    <scope>NUCLEOTIDE SEQUENCE [LARGE SCALE GENOMIC DNA]</scope>
</reference>
<evidence type="ECO:0000313" key="1">
    <source>
        <dbReference type="EMBL" id="OGD91291.1"/>
    </source>
</evidence>
<dbReference type="AlphaFoldDB" id="A0A1F5GHD9"/>
<comment type="caution">
    <text evidence="1">The sequence shown here is derived from an EMBL/GenBank/DDBJ whole genome shotgun (WGS) entry which is preliminary data.</text>
</comment>
<name>A0A1F5GHD9_9BACT</name>
<organism evidence="1 2">
    <name type="scientific">Candidatus Curtissbacteria bacterium RIFCSPHIGHO2_02_FULL_42_15</name>
    <dbReference type="NCBI Taxonomy" id="1797716"/>
    <lineage>
        <taxon>Bacteria</taxon>
        <taxon>Candidatus Curtissiibacteriota</taxon>
    </lineage>
</organism>
<sequence length="80" mass="9830">MPFGFTLDKLFNYSFSLIYFLHESFGWDSWDINRHSDHRLMPFELKFNLPKLRKDRIIFGRDEFCRILSSKVRKIKLSRQ</sequence>
<dbReference type="EMBL" id="MFBF01000018">
    <property type="protein sequence ID" value="OGD91291.1"/>
    <property type="molecule type" value="Genomic_DNA"/>
</dbReference>
<proteinExistence type="predicted"/>
<gene>
    <name evidence="1" type="ORF">A3D07_01350</name>
</gene>
<evidence type="ECO:0000313" key="2">
    <source>
        <dbReference type="Proteomes" id="UP000177124"/>
    </source>
</evidence>
<protein>
    <submittedName>
        <fullName evidence="1">Uncharacterized protein</fullName>
    </submittedName>
</protein>